<evidence type="ECO:0000256" key="8">
    <source>
        <dbReference type="ARBA" id="ARBA00023098"/>
    </source>
</evidence>
<evidence type="ECO:0000256" key="6">
    <source>
        <dbReference type="ARBA" id="ARBA00022989"/>
    </source>
</evidence>
<proteinExistence type="inferred from homology"/>
<dbReference type="GO" id="GO:0032366">
    <property type="term" value="P:intracellular sterol transport"/>
    <property type="evidence" value="ECO:0007669"/>
    <property type="project" value="UniProtKB-UniRule"/>
</dbReference>
<sequence>MASSARPTLTHDRDASSVRPRNRRLASVESGNDIVSREPSTIRGTARLASGTSTPLRDASPLPTHRLDVAPAGGRRGQDKGAKNPVGAGAPGLGLINGSWATTWGNVQDLAAGWISGNKASAGSAGIIAEREAALIAARTASVLESHDGVNGGLDVAGRYKLRTSDELPRQTSAFEQPEETLVYIHHVKPTDTHVGVILKYGCRDEAFKKLNGLWSRDSISTRKWHSQQSTNSTKQRGWHIHPEVDAQASRKHKSKETSEFSNTARSRRGRGGAPNAVGRWNATSTLPMPICIECRHPVKTLWTEYSGAGGAKGSGGHNIRLTVCHNCGNFCDKYVEHDFVIMFIDLVLIKPQPSIIRLGVLLLLFDVYLTWARIEKNADPSSSGVLGRLAEQPILLQYIFFRKHDFLPWGDCAPLLAFNASLSPQHPNPNFIPLFPAFTLGVDAALPTA</sequence>
<keyword evidence="8 10" id="KW-0443">Lipid metabolism</keyword>
<reference evidence="12" key="1">
    <citation type="submission" date="2022-11" db="EMBL/GenBank/DDBJ databases">
        <authorList>
            <person name="Scott C."/>
            <person name="Bruce N."/>
        </authorList>
    </citation>
    <scope>NUCLEOTIDE SEQUENCE</scope>
</reference>
<name>A0A9P1HAE0_9PEZI</name>
<dbReference type="Proteomes" id="UP000838763">
    <property type="component" value="Unassembled WGS sequence"/>
</dbReference>
<dbReference type="GO" id="GO:0005789">
    <property type="term" value="C:endoplasmic reticulum membrane"/>
    <property type="evidence" value="ECO:0007669"/>
    <property type="project" value="UniProtKB-SubCell"/>
</dbReference>
<keyword evidence="3 10" id="KW-0813">Transport</keyword>
<protein>
    <recommendedName>
        <fullName evidence="10">Protein ARV</fullName>
    </recommendedName>
</protein>
<dbReference type="GO" id="GO:0016125">
    <property type="term" value="P:sterol metabolic process"/>
    <property type="evidence" value="ECO:0007669"/>
    <property type="project" value="UniProtKB-UniRule"/>
</dbReference>
<evidence type="ECO:0000256" key="2">
    <source>
        <dbReference type="ARBA" id="ARBA00009187"/>
    </source>
</evidence>
<evidence type="ECO:0000313" key="12">
    <source>
        <dbReference type="EMBL" id="CAI4219874.1"/>
    </source>
</evidence>
<dbReference type="GO" id="GO:0097036">
    <property type="term" value="P:regulation of plasma membrane sterol distribution"/>
    <property type="evidence" value="ECO:0007669"/>
    <property type="project" value="UniProtKB-UniRule"/>
</dbReference>
<gene>
    <name evidence="12" type="ORF">PPNO1_LOCUS9419</name>
</gene>
<evidence type="ECO:0000256" key="5">
    <source>
        <dbReference type="ARBA" id="ARBA00022824"/>
    </source>
</evidence>
<dbReference type="EMBL" id="CALLCH030000021">
    <property type="protein sequence ID" value="CAI4219874.1"/>
    <property type="molecule type" value="Genomic_DNA"/>
</dbReference>
<dbReference type="GO" id="GO:0006665">
    <property type="term" value="P:sphingolipid metabolic process"/>
    <property type="evidence" value="ECO:0007669"/>
    <property type="project" value="UniProtKB-UniRule"/>
</dbReference>
<dbReference type="GO" id="GO:0000139">
    <property type="term" value="C:Golgi membrane"/>
    <property type="evidence" value="ECO:0007669"/>
    <property type="project" value="UniProtKB-SubCell"/>
</dbReference>
<keyword evidence="10" id="KW-0746">Sphingolipid metabolism</keyword>
<comment type="function">
    <text evidence="10">Regulates also the sphingolipid metabolism.</text>
</comment>
<keyword evidence="9" id="KW-0472">Membrane</keyword>
<feature type="compositionally biased region" description="Polar residues" evidence="11">
    <location>
        <begin position="227"/>
        <end position="236"/>
    </location>
</feature>
<evidence type="ECO:0000256" key="9">
    <source>
        <dbReference type="ARBA" id="ARBA00023136"/>
    </source>
</evidence>
<keyword evidence="4" id="KW-0812">Transmembrane</keyword>
<dbReference type="AlphaFoldDB" id="A0A9P1HAE0"/>
<evidence type="ECO:0000256" key="3">
    <source>
        <dbReference type="ARBA" id="ARBA00022448"/>
    </source>
</evidence>
<dbReference type="InterPro" id="IPR007290">
    <property type="entry name" value="Arv1"/>
</dbReference>
<dbReference type="OrthoDB" id="2192830at2759"/>
<dbReference type="GO" id="GO:0032541">
    <property type="term" value="C:cortical endoplasmic reticulum"/>
    <property type="evidence" value="ECO:0007669"/>
    <property type="project" value="TreeGrafter"/>
</dbReference>
<accession>A0A9P1HAE0</accession>
<keyword evidence="10" id="KW-0333">Golgi apparatus</keyword>
<evidence type="ECO:0000256" key="7">
    <source>
        <dbReference type="ARBA" id="ARBA00023055"/>
    </source>
</evidence>
<evidence type="ECO:0000256" key="10">
    <source>
        <dbReference type="RuleBase" id="RU368065"/>
    </source>
</evidence>
<evidence type="ECO:0000313" key="13">
    <source>
        <dbReference type="Proteomes" id="UP000838763"/>
    </source>
</evidence>
<keyword evidence="13" id="KW-1185">Reference proteome</keyword>
<dbReference type="PANTHER" id="PTHR14467:SF0">
    <property type="entry name" value="PROTEIN ARV1"/>
    <property type="match status" value="1"/>
</dbReference>
<keyword evidence="7 10" id="KW-0445">Lipid transport</keyword>
<comment type="subcellular location">
    <subcellularLocation>
        <location evidence="1 10">Endoplasmic reticulum membrane</location>
        <topology evidence="1 10">Multi-pass membrane protein</topology>
    </subcellularLocation>
    <subcellularLocation>
        <location evidence="10">Golgi apparatus membrane</location>
        <topology evidence="10">Multi-pass membrane protein</topology>
    </subcellularLocation>
</comment>
<evidence type="ECO:0000256" key="1">
    <source>
        <dbReference type="ARBA" id="ARBA00004477"/>
    </source>
</evidence>
<comment type="function">
    <text evidence="10">Mediator of sterol homeostasis involved in sterol uptake, trafficking and distribution into membranes.</text>
</comment>
<dbReference type="Pfam" id="PF04161">
    <property type="entry name" value="Arv1"/>
    <property type="match status" value="1"/>
</dbReference>
<comment type="caution">
    <text evidence="12">The sequence shown here is derived from an EMBL/GenBank/DDBJ whole genome shotgun (WGS) entry which is preliminary data.</text>
</comment>
<evidence type="ECO:0000256" key="4">
    <source>
        <dbReference type="ARBA" id="ARBA00022692"/>
    </source>
</evidence>
<feature type="region of interest" description="Disordered" evidence="11">
    <location>
        <begin position="223"/>
        <end position="279"/>
    </location>
</feature>
<evidence type="ECO:0000256" key="11">
    <source>
        <dbReference type="SAM" id="MobiDB-lite"/>
    </source>
</evidence>
<organism evidence="12 13">
    <name type="scientific">Parascedosporium putredinis</name>
    <dbReference type="NCBI Taxonomy" id="1442378"/>
    <lineage>
        <taxon>Eukaryota</taxon>
        <taxon>Fungi</taxon>
        <taxon>Dikarya</taxon>
        <taxon>Ascomycota</taxon>
        <taxon>Pezizomycotina</taxon>
        <taxon>Sordariomycetes</taxon>
        <taxon>Hypocreomycetidae</taxon>
        <taxon>Microascales</taxon>
        <taxon>Microascaceae</taxon>
        <taxon>Parascedosporium</taxon>
    </lineage>
</organism>
<comment type="similarity">
    <text evidence="2 10">Belongs to the ARV1 family.</text>
</comment>
<keyword evidence="6" id="KW-1133">Transmembrane helix</keyword>
<feature type="region of interest" description="Disordered" evidence="11">
    <location>
        <begin position="1"/>
        <end position="88"/>
    </location>
</feature>
<keyword evidence="5 10" id="KW-0256">Endoplasmic reticulum</keyword>
<dbReference type="PANTHER" id="PTHR14467">
    <property type="entry name" value="ARV1"/>
    <property type="match status" value="1"/>
</dbReference>